<dbReference type="PANTHER" id="PTHR11360:SF308">
    <property type="entry name" value="BLL3089 PROTEIN"/>
    <property type="match status" value="1"/>
</dbReference>
<dbReference type="EMBL" id="AP019791">
    <property type="protein sequence ID" value="BBL80928.1"/>
    <property type="molecule type" value="Genomic_DNA"/>
</dbReference>
<dbReference type="InterPro" id="IPR011701">
    <property type="entry name" value="MFS"/>
</dbReference>
<dbReference type="InterPro" id="IPR050327">
    <property type="entry name" value="Proton-linked_MCT"/>
</dbReference>
<comment type="subcellular location">
    <subcellularLocation>
        <location evidence="1">Cell membrane</location>
        <topology evidence="1">Multi-pass membrane protein</topology>
    </subcellularLocation>
</comment>
<keyword evidence="8" id="KW-1185">Reference proteome</keyword>
<dbReference type="PROSITE" id="PS50850">
    <property type="entry name" value="MFS"/>
    <property type="match status" value="1"/>
</dbReference>
<feature type="transmembrane region" description="Helical" evidence="5">
    <location>
        <begin position="146"/>
        <end position="165"/>
    </location>
</feature>
<feature type="transmembrane region" description="Helical" evidence="5">
    <location>
        <begin position="113"/>
        <end position="134"/>
    </location>
</feature>
<dbReference type="Proteomes" id="UP000318065">
    <property type="component" value="Chromosome"/>
</dbReference>
<dbReference type="PANTHER" id="PTHR11360">
    <property type="entry name" value="MONOCARBOXYLATE TRANSPORTER"/>
    <property type="match status" value="1"/>
</dbReference>
<feature type="transmembrane region" description="Helical" evidence="5">
    <location>
        <begin position="87"/>
        <end position="107"/>
    </location>
</feature>
<evidence type="ECO:0000259" key="6">
    <source>
        <dbReference type="PROSITE" id="PS50850"/>
    </source>
</evidence>
<dbReference type="GO" id="GO:0005886">
    <property type="term" value="C:plasma membrane"/>
    <property type="evidence" value="ECO:0007669"/>
    <property type="project" value="UniProtKB-SubCell"/>
</dbReference>
<accession>A0A510HM92</accession>
<feature type="transmembrane region" description="Helical" evidence="5">
    <location>
        <begin position="272"/>
        <end position="290"/>
    </location>
</feature>
<dbReference type="AlphaFoldDB" id="A0A510HM92"/>
<dbReference type="RefSeq" id="WP_143528878.1">
    <property type="nucleotide sequence ID" value="NZ_AP019791.1"/>
</dbReference>
<feature type="transmembrane region" description="Helical" evidence="5">
    <location>
        <begin position="365"/>
        <end position="384"/>
    </location>
</feature>
<keyword evidence="2 5" id="KW-0812">Transmembrane</keyword>
<name>A0A510HM92_9ACTN</name>
<feature type="transmembrane region" description="Helical" evidence="5">
    <location>
        <begin position="327"/>
        <end position="353"/>
    </location>
</feature>
<dbReference type="Pfam" id="PF07690">
    <property type="entry name" value="MFS_1"/>
    <property type="match status" value="1"/>
</dbReference>
<feature type="transmembrane region" description="Helical" evidence="5">
    <location>
        <begin position="390"/>
        <end position="411"/>
    </location>
</feature>
<dbReference type="Gene3D" id="1.20.1250.20">
    <property type="entry name" value="MFS general substrate transporter like domains"/>
    <property type="match status" value="2"/>
</dbReference>
<evidence type="ECO:0000256" key="1">
    <source>
        <dbReference type="ARBA" id="ARBA00004651"/>
    </source>
</evidence>
<dbReference type="InterPro" id="IPR020846">
    <property type="entry name" value="MFS_dom"/>
</dbReference>
<evidence type="ECO:0000256" key="2">
    <source>
        <dbReference type="ARBA" id="ARBA00022692"/>
    </source>
</evidence>
<feature type="transmembrane region" description="Helical" evidence="5">
    <location>
        <begin position="177"/>
        <end position="197"/>
    </location>
</feature>
<dbReference type="SUPFAM" id="SSF103473">
    <property type="entry name" value="MFS general substrate transporter"/>
    <property type="match status" value="1"/>
</dbReference>
<feature type="domain" description="Major facilitator superfamily (MFS) profile" evidence="6">
    <location>
        <begin position="21"/>
        <end position="416"/>
    </location>
</feature>
<reference evidence="7" key="1">
    <citation type="journal article" date="2019" name="Microbiol. Resour. Announc.">
        <title>Complete Genome Sequence of Rubrobacter xylanophilus Strain AA3-22, Isolated from Arima Onsen in Japan.</title>
        <authorList>
            <person name="Tomariguchi N."/>
            <person name="Miyazaki K."/>
        </authorList>
    </citation>
    <scope>NUCLEOTIDE SEQUENCE [LARGE SCALE GENOMIC DNA]</scope>
    <source>
        <strain evidence="7">AA3-22</strain>
    </source>
</reference>
<feature type="transmembrane region" description="Helical" evidence="5">
    <location>
        <begin position="56"/>
        <end position="80"/>
    </location>
</feature>
<evidence type="ECO:0000256" key="4">
    <source>
        <dbReference type="ARBA" id="ARBA00023136"/>
    </source>
</evidence>
<evidence type="ECO:0000256" key="3">
    <source>
        <dbReference type="ARBA" id="ARBA00022989"/>
    </source>
</evidence>
<evidence type="ECO:0000313" key="7">
    <source>
        <dbReference type="EMBL" id="BBL80928.1"/>
    </source>
</evidence>
<feature type="transmembrane region" description="Helical" evidence="5">
    <location>
        <begin position="302"/>
        <end position="321"/>
    </location>
</feature>
<evidence type="ECO:0000256" key="5">
    <source>
        <dbReference type="SAM" id="Phobius"/>
    </source>
</evidence>
<organism evidence="7 8">
    <name type="scientific">Rubrobacter xylanophilus</name>
    <dbReference type="NCBI Taxonomy" id="49319"/>
    <lineage>
        <taxon>Bacteria</taxon>
        <taxon>Bacillati</taxon>
        <taxon>Actinomycetota</taxon>
        <taxon>Rubrobacteria</taxon>
        <taxon>Rubrobacterales</taxon>
        <taxon>Rubrobacteraceae</taxon>
        <taxon>Rubrobacter</taxon>
    </lineage>
</organism>
<feature type="transmembrane region" description="Helical" evidence="5">
    <location>
        <begin position="238"/>
        <end position="260"/>
    </location>
</feature>
<keyword evidence="3 5" id="KW-1133">Transmembrane helix</keyword>
<feature type="transmembrane region" description="Helical" evidence="5">
    <location>
        <begin position="21"/>
        <end position="44"/>
    </location>
</feature>
<proteinExistence type="predicted"/>
<keyword evidence="4 5" id="KW-0472">Membrane</keyword>
<sequence>MRSIAAVLPGRRGRPYYGWAVVLVATIATFCSGPGQSFVFSVFVDPILAETGISRVYLSTLYAFGTAVSAAMVVLVARLADRFGARLMLAAIALALGVACFGMAVAAGPLALFLGFAALRALGQGSLPVTATMLTSQWFVKRRGRAVAVVVLGIAASNALLPPITQALISSVGWREAYVALGVMVWVLLIPASVLIVRNRPEDVGLHPDGAAAPAEEPGGGDAAEGRGFWKVVASPDFWFLAVPVSAVPFVVTALVFHQISILEGQGLTPGAAAAVFVPFAAASAAATAFSGSLAERLGPKGVLMVSLGLLLAAVVGLQFVSTVPTAVAYSVLLGAASGSQGVVAGMIWAHYYGRNGLGRVQGPATMVMISAAALAPLPLAAFRQLSGDYSLGLLVMAAIPILCAIMARLFDPRRARRDAETVQA</sequence>
<gene>
    <name evidence="7" type="ORF">RxyAA322_27820</name>
</gene>
<dbReference type="OrthoDB" id="146345at2"/>
<protein>
    <submittedName>
        <fullName evidence="7">MFS transporter</fullName>
    </submittedName>
</protein>
<evidence type="ECO:0000313" key="8">
    <source>
        <dbReference type="Proteomes" id="UP000318065"/>
    </source>
</evidence>
<dbReference type="InterPro" id="IPR036259">
    <property type="entry name" value="MFS_trans_sf"/>
</dbReference>
<dbReference type="GO" id="GO:0022857">
    <property type="term" value="F:transmembrane transporter activity"/>
    <property type="evidence" value="ECO:0007669"/>
    <property type="project" value="InterPro"/>
</dbReference>